<dbReference type="InterPro" id="IPR050680">
    <property type="entry name" value="YpeA/RimI_acetyltransf"/>
</dbReference>
<dbReference type="PROSITE" id="PS51186">
    <property type="entry name" value="GNAT"/>
    <property type="match status" value="1"/>
</dbReference>
<proteinExistence type="predicted"/>
<reference evidence="4 5" key="1">
    <citation type="submission" date="2019-06" db="EMBL/GenBank/DDBJ databases">
        <title>Sequencing the genomes of 1000 actinobacteria strains.</title>
        <authorList>
            <person name="Klenk H.-P."/>
        </authorList>
    </citation>
    <scope>NUCLEOTIDE SEQUENCE [LARGE SCALE GENOMIC DNA]</scope>
    <source>
        <strain evidence="4 5">DSM 43866</strain>
    </source>
</reference>
<dbReference type="InterPro" id="IPR016181">
    <property type="entry name" value="Acyl_CoA_acyltransferase"/>
</dbReference>
<evidence type="ECO:0000256" key="1">
    <source>
        <dbReference type="ARBA" id="ARBA00022679"/>
    </source>
</evidence>
<organism evidence="4 5">
    <name type="scientific">Actinoplanes teichomyceticus</name>
    <dbReference type="NCBI Taxonomy" id="1867"/>
    <lineage>
        <taxon>Bacteria</taxon>
        <taxon>Bacillati</taxon>
        <taxon>Actinomycetota</taxon>
        <taxon>Actinomycetes</taxon>
        <taxon>Micromonosporales</taxon>
        <taxon>Micromonosporaceae</taxon>
        <taxon>Actinoplanes</taxon>
    </lineage>
</organism>
<accession>A0A561WS03</accession>
<gene>
    <name evidence="4" type="ORF">FHX34_1011629</name>
</gene>
<dbReference type="Gene3D" id="3.40.630.30">
    <property type="match status" value="1"/>
</dbReference>
<keyword evidence="4" id="KW-0687">Ribonucleoprotein</keyword>
<dbReference type="PANTHER" id="PTHR43420">
    <property type="entry name" value="ACETYLTRANSFERASE"/>
    <property type="match status" value="1"/>
</dbReference>
<dbReference type="GO" id="GO:0016747">
    <property type="term" value="F:acyltransferase activity, transferring groups other than amino-acyl groups"/>
    <property type="evidence" value="ECO:0007669"/>
    <property type="project" value="InterPro"/>
</dbReference>
<keyword evidence="4" id="KW-0689">Ribosomal protein</keyword>
<dbReference type="EMBL" id="VIWY01000001">
    <property type="protein sequence ID" value="TWG26633.1"/>
    <property type="molecule type" value="Genomic_DNA"/>
</dbReference>
<evidence type="ECO:0000313" key="4">
    <source>
        <dbReference type="EMBL" id="TWG26633.1"/>
    </source>
</evidence>
<name>A0A561WS03_ACTTI</name>
<comment type="caution">
    <text evidence="4">The sequence shown here is derived from an EMBL/GenBank/DDBJ whole genome shotgun (WGS) entry which is preliminary data.</text>
</comment>
<dbReference type="InterPro" id="IPR000182">
    <property type="entry name" value="GNAT_dom"/>
</dbReference>
<evidence type="ECO:0000256" key="2">
    <source>
        <dbReference type="ARBA" id="ARBA00023315"/>
    </source>
</evidence>
<dbReference type="RefSeq" id="WP_122975895.1">
    <property type="nucleotide sequence ID" value="NZ_BOMX01000117.1"/>
</dbReference>
<dbReference type="Proteomes" id="UP000320239">
    <property type="component" value="Unassembled WGS sequence"/>
</dbReference>
<evidence type="ECO:0000259" key="3">
    <source>
        <dbReference type="PROSITE" id="PS51186"/>
    </source>
</evidence>
<dbReference type="SUPFAM" id="SSF55729">
    <property type="entry name" value="Acyl-CoA N-acyltransferases (Nat)"/>
    <property type="match status" value="1"/>
</dbReference>
<dbReference type="Pfam" id="PF00583">
    <property type="entry name" value="Acetyltransf_1"/>
    <property type="match status" value="1"/>
</dbReference>
<dbReference type="CDD" id="cd04301">
    <property type="entry name" value="NAT_SF"/>
    <property type="match status" value="1"/>
</dbReference>
<dbReference type="AlphaFoldDB" id="A0A561WS03"/>
<keyword evidence="5" id="KW-1185">Reference proteome</keyword>
<sequence>MADLSVREMTADEFDAWHEAVMRSFAEAQTDAGVGTFEENLRRVREAQAALLPRGRQTPGMLFLNGVGPDGVVVGAMWIGLEHPRGFPGCAFLYEIAIDEAFQGAGYGRALLTAGEEIVREHGLTGLELNVFAANTRALNLYTTAGYRVITQQMRKDLRSGSTDHEG</sequence>
<protein>
    <submittedName>
        <fullName evidence="4">Ribosomal protein S18 acetylase RimI-like enzyme</fullName>
    </submittedName>
</protein>
<dbReference type="GO" id="GO:0005840">
    <property type="term" value="C:ribosome"/>
    <property type="evidence" value="ECO:0007669"/>
    <property type="project" value="UniProtKB-KW"/>
</dbReference>
<evidence type="ECO:0000313" key="5">
    <source>
        <dbReference type="Proteomes" id="UP000320239"/>
    </source>
</evidence>
<feature type="domain" description="N-acetyltransferase" evidence="3">
    <location>
        <begin position="4"/>
        <end position="167"/>
    </location>
</feature>
<dbReference type="OrthoDB" id="3381976at2"/>
<keyword evidence="1" id="KW-0808">Transferase</keyword>
<keyword evidence="2" id="KW-0012">Acyltransferase</keyword>